<organism evidence="1 2">
    <name type="scientific">Araneus ventricosus</name>
    <name type="common">Orbweaver spider</name>
    <name type="synonym">Epeira ventricosa</name>
    <dbReference type="NCBI Taxonomy" id="182803"/>
    <lineage>
        <taxon>Eukaryota</taxon>
        <taxon>Metazoa</taxon>
        <taxon>Ecdysozoa</taxon>
        <taxon>Arthropoda</taxon>
        <taxon>Chelicerata</taxon>
        <taxon>Arachnida</taxon>
        <taxon>Araneae</taxon>
        <taxon>Araneomorphae</taxon>
        <taxon>Entelegynae</taxon>
        <taxon>Araneoidea</taxon>
        <taxon>Araneidae</taxon>
        <taxon>Araneus</taxon>
    </lineage>
</organism>
<name>A0A4Y2H8E1_ARAVE</name>
<dbReference type="EMBL" id="BGPR01001767">
    <property type="protein sequence ID" value="GBM61459.1"/>
    <property type="molecule type" value="Genomic_DNA"/>
</dbReference>
<comment type="caution">
    <text evidence="1">The sequence shown here is derived from an EMBL/GenBank/DDBJ whole genome shotgun (WGS) entry which is preliminary data.</text>
</comment>
<dbReference type="OrthoDB" id="6417227at2759"/>
<keyword evidence="2" id="KW-1185">Reference proteome</keyword>
<evidence type="ECO:0000313" key="1">
    <source>
        <dbReference type="EMBL" id="GBM61459.1"/>
    </source>
</evidence>
<dbReference type="AlphaFoldDB" id="A0A4Y2H8E1"/>
<gene>
    <name evidence="1" type="ORF">AVEN_96568_1</name>
</gene>
<dbReference type="Proteomes" id="UP000499080">
    <property type="component" value="Unassembled WGS sequence"/>
</dbReference>
<reference evidence="1 2" key="1">
    <citation type="journal article" date="2019" name="Sci. Rep.">
        <title>Orb-weaving spider Araneus ventricosus genome elucidates the spidroin gene catalogue.</title>
        <authorList>
            <person name="Kono N."/>
            <person name="Nakamura H."/>
            <person name="Ohtoshi R."/>
            <person name="Moran D.A.P."/>
            <person name="Shinohara A."/>
            <person name="Yoshida Y."/>
            <person name="Fujiwara M."/>
            <person name="Mori M."/>
            <person name="Tomita M."/>
            <person name="Arakawa K."/>
        </authorList>
    </citation>
    <scope>NUCLEOTIDE SEQUENCE [LARGE SCALE GENOMIC DNA]</scope>
</reference>
<sequence length="114" mass="13108">MPEFSLVQISIADRRVLKTWSQMEVRAVMRYEWARGISILDTQRRLESAIGDDIMSCQMAVRSCPMFSEGRLSVEDAEGYGRPSTSTSVGVIGYLKYYLKYFPVYLLDTYSLKK</sequence>
<proteinExistence type="predicted"/>
<evidence type="ECO:0008006" key="3">
    <source>
        <dbReference type="Google" id="ProtNLM"/>
    </source>
</evidence>
<evidence type="ECO:0000313" key="2">
    <source>
        <dbReference type="Proteomes" id="UP000499080"/>
    </source>
</evidence>
<accession>A0A4Y2H8E1</accession>
<protein>
    <recommendedName>
        <fullName evidence="3">Mos1 transposase HTH domain-containing protein</fullName>
    </recommendedName>
</protein>